<feature type="chain" id="PRO_5042185047" evidence="2">
    <location>
        <begin position="23"/>
        <end position="286"/>
    </location>
</feature>
<evidence type="ECO:0000256" key="1">
    <source>
        <dbReference type="SAM" id="MobiDB-lite"/>
    </source>
</evidence>
<sequence>MQRLIGVGIGLLVFVFSSSARGHSHRLCPQETMLYIRKSAGTLLIQGDDDNMLHGQPPLCSTAAGPLKWKLGKRGGPFQGPGAAVHSKQEWKGNDRCLRAQLAAAIDKQASTFQQCKRRLSDAQNEARNPRKRTPCARNHRADREERARINSPKELEECVHRHGCKFVILCGLWLALGTGDCEAFFKTPLDDEYDAELYFGADDPDGDEHDAITHMRSKIRSWDEANSIFLNPSISHYIDIHEVLNTAPGGTASATVWAIWLFSSDETFSETGDVTGINYYHHFNI</sequence>
<protein>
    <submittedName>
        <fullName evidence="3">Uncharacterized protein</fullName>
    </submittedName>
</protein>
<keyword evidence="4" id="KW-1185">Reference proteome</keyword>
<evidence type="ECO:0000313" key="4">
    <source>
        <dbReference type="Proteomes" id="UP001218218"/>
    </source>
</evidence>
<gene>
    <name evidence="3" type="ORF">DFH08DRAFT_813900</name>
</gene>
<feature type="compositionally biased region" description="Basic and acidic residues" evidence="1">
    <location>
        <begin position="140"/>
        <end position="149"/>
    </location>
</feature>
<feature type="region of interest" description="Disordered" evidence="1">
    <location>
        <begin position="117"/>
        <end position="149"/>
    </location>
</feature>
<proteinExistence type="predicted"/>
<keyword evidence="2" id="KW-0732">Signal</keyword>
<evidence type="ECO:0000313" key="3">
    <source>
        <dbReference type="EMBL" id="KAJ7334866.1"/>
    </source>
</evidence>
<organism evidence="3 4">
    <name type="scientific">Mycena albidolilacea</name>
    <dbReference type="NCBI Taxonomy" id="1033008"/>
    <lineage>
        <taxon>Eukaryota</taxon>
        <taxon>Fungi</taxon>
        <taxon>Dikarya</taxon>
        <taxon>Basidiomycota</taxon>
        <taxon>Agaricomycotina</taxon>
        <taxon>Agaricomycetes</taxon>
        <taxon>Agaricomycetidae</taxon>
        <taxon>Agaricales</taxon>
        <taxon>Marasmiineae</taxon>
        <taxon>Mycenaceae</taxon>
        <taxon>Mycena</taxon>
    </lineage>
</organism>
<feature type="compositionally biased region" description="Basic residues" evidence="1">
    <location>
        <begin position="130"/>
        <end position="139"/>
    </location>
</feature>
<comment type="caution">
    <text evidence="3">The sequence shown here is derived from an EMBL/GenBank/DDBJ whole genome shotgun (WGS) entry which is preliminary data.</text>
</comment>
<evidence type="ECO:0000256" key="2">
    <source>
        <dbReference type="SAM" id="SignalP"/>
    </source>
</evidence>
<reference evidence="3" key="1">
    <citation type="submission" date="2023-03" db="EMBL/GenBank/DDBJ databases">
        <title>Massive genome expansion in bonnet fungi (Mycena s.s.) driven by repeated elements and novel gene families across ecological guilds.</title>
        <authorList>
            <consortium name="Lawrence Berkeley National Laboratory"/>
            <person name="Harder C.B."/>
            <person name="Miyauchi S."/>
            <person name="Viragh M."/>
            <person name="Kuo A."/>
            <person name="Thoen E."/>
            <person name="Andreopoulos B."/>
            <person name="Lu D."/>
            <person name="Skrede I."/>
            <person name="Drula E."/>
            <person name="Henrissat B."/>
            <person name="Morin E."/>
            <person name="Kohler A."/>
            <person name="Barry K."/>
            <person name="LaButti K."/>
            <person name="Morin E."/>
            <person name="Salamov A."/>
            <person name="Lipzen A."/>
            <person name="Mereny Z."/>
            <person name="Hegedus B."/>
            <person name="Baldrian P."/>
            <person name="Stursova M."/>
            <person name="Weitz H."/>
            <person name="Taylor A."/>
            <person name="Grigoriev I.V."/>
            <person name="Nagy L.G."/>
            <person name="Martin F."/>
            <person name="Kauserud H."/>
        </authorList>
    </citation>
    <scope>NUCLEOTIDE SEQUENCE</scope>
    <source>
        <strain evidence="3">CBHHK002</strain>
    </source>
</reference>
<name>A0AAD7EKR4_9AGAR</name>
<dbReference type="AlphaFoldDB" id="A0AAD7EKR4"/>
<accession>A0AAD7EKR4</accession>
<dbReference type="Proteomes" id="UP001218218">
    <property type="component" value="Unassembled WGS sequence"/>
</dbReference>
<dbReference type="EMBL" id="JARIHO010000032">
    <property type="protein sequence ID" value="KAJ7334866.1"/>
    <property type="molecule type" value="Genomic_DNA"/>
</dbReference>
<feature type="signal peptide" evidence="2">
    <location>
        <begin position="1"/>
        <end position="22"/>
    </location>
</feature>